<accession>A0A388LJU6</accession>
<dbReference type="Proteomes" id="UP000265515">
    <property type="component" value="Unassembled WGS sequence"/>
</dbReference>
<name>A0A388LJU6_CHABU</name>
<proteinExistence type="predicted"/>
<dbReference type="AlphaFoldDB" id="A0A388LJU6"/>
<feature type="compositionally biased region" description="Acidic residues" evidence="1">
    <location>
        <begin position="206"/>
        <end position="230"/>
    </location>
</feature>
<reference evidence="2 3" key="1">
    <citation type="journal article" date="2018" name="Cell">
        <title>The Chara Genome: Secondary Complexity and Implications for Plant Terrestrialization.</title>
        <authorList>
            <person name="Nishiyama T."/>
            <person name="Sakayama H."/>
            <person name="Vries J.D."/>
            <person name="Buschmann H."/>
            <person name="Saint-Marcoux D."/>
            <person name="Ullrich K.K."/>
            <person name="Haas F.B."/>
            <person name="Vanderstraeten L."/>
            <person name="Becker D."/>
            <person name="Lang D."/>
            <person name="Vosolsobe S."/>
            <person name="Rombauts S."/>
            <person name="Wilhelmsson P.K.I."/>
            <person name="Janitza P."/>
            <person name="Kern R."/>
            <person name="Heyl A."/>
            <person name="Rumpler F."/>
            <person name="Villalobos L.I.A.C."/>
            <person name="Clay J.M."/>
            <person name="Skokan R."/>
            <person name="Toyoda A."/>
            <person name="Suzuki Y."/>
            <person name="Kagoshima H."/>
            <person name="Schijlen E."/>
            <person name="Tajeshwar N."/>
            <person name="Catarino B."/>
            <person name="Hetherington A.J."/>
            <person name="Saltykova A."/>
            <person name="Bonnot C."/>
            <person name="Breuninger H."/>
            <person name="Symeonidi A."/>
            <person name="Radhakrishnan G.V."/>
            <person name="Van Nieuwerburgh F."/>
            <person name="Deforce D."/>
            <person name="Chang C."/>
            <person name="Karol K.G."/>
            <person name="Hedrich R."/>
            <person name="Ulvskov P."/>
            <person name="Glockner G."/>
            <person name="Delwiche C.F."/>
            <person name="Petrasek J."/>
            <person name="Van de Peer Y."/>
            <person name="Friml J."/>
            <person name="Beilby M."/>
            <person name="Dolan L."/>
            <person name="Kohara Y."/>
            <person name="Sugano S."/>
            <person name="Fujiyama A."/>
            <person name="Delaux P.-M."/>
            <person name="Quint M."/>
            <person name="TheiBen G."/>
            <person name="Hagemann M."/>
            <person name="Harholt J."/>
            <person name="Dunand C."/>
            <person name="Zachgo S."/>
            <person name="Langdale J."/>
            <person name="Maumus F."/>
            <person name="Straeten D.V.D."/>
            <person name="Gould S.B."/>
            <person name="Rensing S.A."/>
        </authorList>
    </citation>
    <scope>NUCLEOTIDE SEQUENCE [LARGE SCALE GENOMIC DNA]</scope>
    <source>
        <strain evidence="2 3">S276</strain>
    </source>
</reference>
<feature type="region of interest" description="Disordered" evidence="1">
    <location>
        <begin position="169"/>
        <end position="332"/>
    </location>
</feature>
<gene>
    <name evidence="2" type="ORF">CBR_g34882</name>
</gene>
<evidence type="ECO:0000313" key="3">
    <source>
        <dbReference type="Proteomes" id="UP000265515"/>
    </source>
</evidence>
<feature type="compositionally biased region" description="Acidic residues" evidence="1">
    <location>
        <begin position="171"/>
        <end position="194"/>
    </location>
</feature>
<feature type="compositionally biased region" description="Basic and acidic residues" evidence="1">
    <location>
        <begin position="268"/>
        <end position="283"/>
    </location>
</feature>
<evidence type="ECO:0000313" key="2">
    <source>
        <dbReference type="EMBL" id="GBG82505.1"/>
    </source>
</evidence>
<sequence length="332" mass="37374">MHERHENADGLTRLHRPEKVSKSEEVILWNEPKDENGPRYGQVTWTWTDEHQGWIEYLELLIIQAWRTDSDVEGDLLGFLFRSVRPGHRQLIAQELVVPLAQLVDDLSLDIVSQSDESPAPHVLTRTLAPYLQWTACLEEPGSENAPPSQQEYLKPYGIINLAFYAKQDTSEEAVEGEEEATEEEGDSEEETMEEGSYSEHNEGEQSVEEEEEEDDEEEEDGSEWEALPEEEARTGTKAEDPEAARKREEIAAGKRQLEFASGANLRINDDPTRDPEPPKPEDGDPSATTPSASRRRRSRSSSPSTSTRPPVRPRTNVGDRPSSPVIIPPSP</sequence>
<protein>
    <submittedName>
        <fullName evidence="2">Uncharacterized protein</fullName>
    </submittedName>
</protein>
<feature type="compositionally biased region" description="Low complexity" evidence="1">
    <location>
        <begin position="301"/>
        <end position="326"/>
    </location>
</feature>
<evidence type="ECO:0000256" key="1">
    <source>
        <dbReference type="SAM" id="MobiDB-lite"/>
    </source>
</evidence>
<keyword evidence="3" id="KW-1185">Reference proteome</keyword>
<comment type="caution">
    <text evidence="2">The sequence shown here is derived from an EMBL/GenBank/DDBJ whole genome shotgun (WGS) entry which is preliminary data.</text>
</comment>
<dbReference type="EMBL" id="BFEA01000409">
    <property type="protein sequence ID" value="GBG82505.1"/>
    <property type="molecule type" value="Genomic_DNA"/>
</dbReference>
<feature type="compositionally biased region" description="Basic and acidic residues" evidence="1">
    <location>
        <begin position="231"/>
        <end position="258"/>
    </location>
</feature>
<organism evidence="2 3">
    <name type="scientific">Chara braunii</name>
    <name type="common">Braun's stonewort</name>
    <dbReference type="NCBI Taxonomy" id="69332"/>
    <lineage>
        <taxon>Eukaryota</taxon>
        <taxon>Viridiplantae</taxon>
        <taxon>Streptophyta</taxon>
        <taxon>Charophyceae</taxon>
        <taxon>Charales</taxon>
        <taxon>Characeae</taxon>
        <taxon>Chara</taxon>
    </lineage>
</organism>
<dbReference type="Gramene" id="GBG82505">
    <property type="protein sequence ID" value="GBG82505"/>
    <property type="gene ID" value="CBR_g34882"/>
</dbReference>